<reference evidence="4" key="1">
    <citation type="submission" date="2021-12" db="EMBL/GenBank/DDBJ databases">
        <authorList>
            <person name="Lee J.-H."/>
            <person name="Kim S.-B."/>
        </authorList>
    </citation>
    <scope>NUCLEOTIDE SEQUENCE</scope>
    <source>
        <strain evidence="4">NR30</strain>
    </source>
</reference>
<dbReference type="InterPro" id="IPR005561">
    <property type="entry name" value="ANTAR"/>
</dbReference>
<evidence type="ECO:0000259" key="3">
    <source>
        <dbReference type="PROSITE" id="PS50921"/>
    </source>
</evidence>
<evidence type="ECO:0000256" key="2">
    <source>
        <dbReference type="ARBA" id="ARBA00023163"/>
    </source>
</evidence>
<dbReference type="Pfam" id="PF03861">
    <property type="entry name" value="ANTAR"/>
    <property type="match status" value="1"/>
</dbReference>
<dbReference type="RefSeq" id="WP_232654782.1">
    <property type="nucleotide sequence ID" value="NZ_JAJSBI010000032.1"/>
</dbReference>
<dbReference type="EMBL" id="JAJSBI010000032">
    <property type="protein sequence ID" value="MCD9879764.1"/>
    <property type="molecule type" value="Genomic_DNA"/>
</dbReference>
<accession>A0A9Q3ZAX8</accession>
<dbReference type="SUPFAM" id="SSF55781">
    <property type="entry name" value="GAF domain-like"/>
    <property type="match status" value="1"/>
</dbReference>
<dbReference type="AlphaFoldDB" id="A0A9Q3ZAX8"/>
<evidence type="ECO:0000313" key="4">
    <source>
        <dbReference type="EMBL" id="MCD9879764.1"/>
    </source>
</evidence>
<evidence type="ECO:0000256" key="1">
    <source>
        <dbReference type="ARBA" id="ARBA00023015"/>
    </source>
</evidence>
<organism evidence="4 5">
    <name type="scientific">Streptomyces guryensis</name>
    <dbReference type="NCBI Taxonomy" id="2886947"/>
    <lineage>
        <taxon>Bacteria</taxon>
        <taxon>Bacillati</taxon>
        <taxon>Actinomycetota</taxon>
        <taxon>Actinomycetes</taxon>
        <taxon>Kitasatosporales</taxon>
        <taxon>Streptomycetaceae</taxon>
        <taxon>Streptomyces</taxon>
    </lineage>
</organism>
<feature type="domain" description="ANTAR" evidence="3">
    <location>
        <begin position="1"/>
        <end position="56"/>
    </location>
</feature>
<name>A0A9Q3ZAX8_9ACTN</name>
<dbReference type="Gene3D" id="1.10.10.10">
    <property type="entry name" value="Winged helix-like DNA-binding domain superfamily/Winged helix DNA-binding domain"/>
    <property type="match status" value="1"/>
</dbReference>
<keyword evidence="2" id="KW-0804">Transcription</keyword>
<keyword evidence="5" id="KW-1185">Reference proteome</keyword>
<dbReference type="Proteomes" id="UP001108029">
    <property type="component" value="Unassembled WGS sequence"/>
</dbReference>
<dbReference type="Gene3D" id="3.30.450.40">
    <property type="match status" value="1"/>
</dbReference>
<proteinExistence type="predicted"/>
<sequence>MFGLRAKARSSGLIGIAQGILIERYDLPDPPAAFALLREASQNLNVPLRVLASAVITAPPPQTTRKWFTGRTTHAAPPAAALLHTYGVDASDRRRVLTSALDEAVALSDADAGELHLTDLAQDDALVLEEHQGLDAPYWDQVSLVTEPPPVCAQAQRRGEAVTVVDVAESPDLSAHPAGRALLEAGSHAVHSRPLTTADGRCTGTLTLHRDPTGAWLTGEQERALGTLAAEVAAWRSWYRRAVVLDALEYLHQHRGTVLTQDER</sequence>
<evidence type="ECO:0000313" key="5">
    <source>
        <dbReference type="Proteomes" id="UP001108029"/>
    </source>
</evidence>
<gene>
    <name evidence="4" type="ORF">LJ657_40570</name>
</gene>
<dbReference type="PROSITE" id="PS50921">
    <property type="entry name" value="ANTAR"/>
    <property type="match status" value="1"/>
</dbReference>
<protein>
    <submittedName>
        <fullName evidence="4">ANTAR domain-containing protein</fullName>
    </submittedName>
</protein>
<keyword evidence="1" id="KW-0805">Transcription regulation</keyword>
<dbReference type="Pfam" id="PF13185">
    <property type="entry name" value="GAF_2"/>
    <property type="match status" value="1"/>
</dbReference>
<dbReference type="InterPro" id="IPR003018">
    <property type="entry name" value="GAF"/>
</dbReference>
<comment type="caution">
    <text evidence="4">The sequence shown here is derived from an EMBL/GenBank/DDBJ whole genome shotgun (WGS) entry which is preliminary data.</text>
</comment>
<dbReference type="SMART" id="SM01012">
    <property type="entry name" value="ANTAR"/>
    <property type="match status" value="1"/>
</dbReference>
<dbReference type="InterPro" id="IPR036388">
    <property type="entry name" value="WH-like_DNA-bd_sf"/>
</dbReference>
<dbReference type="InterPro" id="IPR029016">
    <property type="entry name" value="GAF-like_dom_sf"/>
</dbReference>
<dbReference type="GO" id="GO:0003723">
    <property type="term" value="F:RNA binding"/>
    <property type="evidence" value="ECO:0007669"/>
    <property type="project" value="InterPro"/>
</dbReference>